<feature type="transmembrane region" description="Helical" evidence="2">
    <location>
        <begin position="25"/>
        <end position="44"/>
    </location>
</feature>
<feature type="region of interest" description="Disordered" evidence="1">
    <location>
        <begin position="79"/>
        <end position="107"/>
    </location>
</feature>
<dbReference type="EMBL" id="HACL01000364">
    <property type="protein sequence ID" value="CFW94658.1"/>
    <property type="molecule type" value="Transcribed_RNA"/>
</dbReference>
<sequence length="107" mass="11511">MTTVGVGATHLQAERKRNTGSPWPWLHVGLLGLIVLCVVGSLLTPCDGAGRPASLADSPVYFGGIVPANGRFGKKIQHFPNTDRSLHPLPAKDRELHHAERDRADDA</sequence>
<dbReference type="EMBL" id="AAAB01008846">
    <property type="status" value="NOT_ANNOTATED_CDS"/>
    <property type="molecule type" value="Genomic_DNA"/>
</dbReference>
<reference evidence="4" key="2">
    <citation type="journal article" date="2004" name="Trends Parasitol.">
        <title>The Anopheles gambiae genome: an update.</title>
        <authorList>
            <person name="Mongin E."/>
            <person name="Louis C."/>
            <person name="Holt R.A."/>
            <person name="Birney E."/>
            <person name="Collins F.H."/>
        </authorList>
    </citation>
    <scope>NUCLEOTIDE SEQUENCE [LARGE SCALE GENOMIC DNA]</scope>
    <source>
        <strain evidence="4">PEST</strain>
    </source>
</reference>
<dbReference type="VEuPathDB" id="VectorBase:AGAMI1_003798"/>
<organism evidence="3">
    <name type="scientific">Anopheles gambiae</name>
    <name type="common">African malaria mosquito</name>
    <dbReference type="NCBI Taxonomy" id="7165"/>
    <lineage>
        <taxon>Eukaryota</taxon>
        <taxon>Metazoa</taxon>
        <taxon>Ecdysozoa</taxon>
        <taxon>Arthropoda</taxon>
        <taxon>Hexapoda</taxon>
        <taxon>Insecta</taxon>
        <taxon>Pterygota</taxon>
        <taxon>Neoptera</taxon>
        <taxon>Endopterygota</taxon>
        <taxon>Diptera</taxon>
        <taxon>Nematocera</taxon>
        <taxon>Culicoidea</taxon>
        <taxon>Culicidae</taxon>
        <taxon>Anophelinae</taxon>
        <taxon>Anopheles</taxon>
    </lineage>
</organism>
<name>A0A0E4G8M8_ANOGA</name>
<keyword evidence="2" id="KW-0472">Membrane</keyword>
<evidence type="ECO:0000256" key="1">
    <source>
        <dbReference type="SAM" id="MobiDB-lite"/>
    </source>
</evidence>
<protein>
    <submittedName>
        <fullName evidence="3 4">Uncharacterized protein</fullName>
    </submittedName>
</protein>
<keyword evidence="5" id="KW-1185">Reference proteome</keyword>
<feature type="compositionally biased region" description="Basic and acidic residues" evidence="1">
    <location>
        <begin position="84"/>
        <end position="107"/>
    </location>
</feature>
<evidence type="ECO:0000256" key="2">
    <source>
        <dbReference type="SAM" id="Phobius"/>
    </source>
</evidence>
<reference evidence="4" key="4">
    <citation type="submission" date="2020-05" db="UniProtKB">
        <authorList>
            <consortium name="EnsemblMetazoa"/>
        </authorList>
    </citation>
    <scope>IDENTIFICATION</scope>
    <source>
        <strain evidence="4">PEST</strain>
    </source>
</reference>
<dbReference type="EnsemblMetazoa" id="AGAP028590-RA">
    <property type="protein sequence ID" value="AGAP028590-PA"/>
    <property type="gene ID" value="AGAP028590"/>
</dbReference>
<accession>A0A0E4G8M8</accession>
<dbReference type="AlphaFoldDB" id="A0A0E4G8M8"/>
<dbReference type="Proteomes" id="UP000007062">
    <property type="component" value="Chromosome X"/>
</dbReference>
<evidence type="ECO:0000313" key="3">
    <source>
        <dbReference type="EMBL" id="CFW94658.1"/>
    </source>
</evidence>
<dbReference type="VEuPathDB" id="VectorBase:AGAP028590"/>
<keyword evidence="2" id="KW-1133">Transmembrane helix</keyword>
<keyword evidence="2" id="KW-0812">Transmembrane</keyword>
<evidence type="ECO:0000313" key="5">
    <source>
        <dbReference type="Proteomes" id="UP000007062"/>
    </source>
</evidence>
<reference evidence="3" key="3">
    <citation type="submission" date="2015-03" db="EMBL/GenBank/DDBJ databases">
        <title>Long non-coding RNA discovery across the genus Anopheles reveals conserved secondary structures within and beyond the Gambiae complex.</title>
        <authorList>
            <person name="Jenkins A."/>
            <person name="Waterhouse R."/>
            <person name="Muskavitch M."/>
        </authorList>
    </citation>
    <scope>NUCLEOTIDE SEQUENCE</scope>
    <source>
        <tissue evidence="3">Whole body</tissue>
    </source>
</reference>
<evidence type="ECO:0000313" key="4">
    <source>
        <dbReference type="EnsemblMetazoa" id="AGAP028590-PA"/>
    </source>
</evidence>
<proteinExistence type="predicted"/>
<reference evidence="4 5" key="1">
    <citation type="journal article" date="2002" name="Science">
        <title>The genome sequence of the malaria mosquito Anopheles gambiae.</title>
        <authorList>
            <person name="Holt R.A."/>
            <person name="Subramanian G.M."/>
            <person name="Halpern A."/>
            <person name="Sutton G.G."/>
            <person name="Charlab R."/>
            <person name="Nusskern D.R."/>
            <person name="Wincker P."/>
            <person name="Clark A.G."/>
            <person name="Ribeiro J.M."/>
            <person name="Wides R."/>
            <person name="Salzberg S.L."/>
            <person name="Loftus B."/>
            <person name="Yandell M."/>
            <person name="Majoros W.H."/>
            <person name="Rusch D.B."/>
            <person name="Lai Z."/>
            <person name="Kraft C.L."/>
            <person name="Abril J.F."/>
            <person name="Anthouard V."/>
            <person name="Arensburger P."/>
            <person name="Atkinson P.W."/>
            <person name="Baden H."/>
            <person name="de Berardinis V."/>
            <person name="Baldwin D."/>
            <person name="Benes V."/>
            <person name="Biedler J."/>
            <person name="Blass C."/>
            <person name="Bolanos R."/>
            <person name="Boscus D."/>
            <person name="Barnstead M."/>
            <person name="Cai S."/>
            <person name="Center A."/>
            <person name="Chaturverdi K."/>
            <person name="Christophides G.K."/>
            <person name="Chrystal M.A."/>
            <person name="Clamp M."/>
            <person name="Cravchik A."/>
            <person name="Curwen V."/>
            <person name="Dana A."/>
            <person name="Delcher A."/>
            <person name="Dew I."/>
            <person name="Evans C.A."/>
            <person name="Flanigan M."/>
            <person name="Grundschober-Freimoser A."/>
            <person name="Friedli L."/>
            <person name="Gu Z."/>
            <person name="Guan P."/>
            <person name="Guigo R."/>
            <person name="Hillenmeyer M.E."/>
            <person name="Hladun S.L."/>
            <person name="Hogan J.R."/>
            <person name="Hong Y.S."/>
            <person name="Hoover J."/>
            <person name="Jaillon O."/>
            <person name="Ke Z."/>
            <person name="Kodira C."/>
            <person name="Kokoza E."/>
            <person name="Koutsos A."/>
            <person name="Letunic I."/>
            <person name="Levitsky A."/>
            <person name="Liang Y."/>
            <person name="Lin J.J."/>
            <person name="Lobo N.F."/>
            <person name="Lopez J.R."/>
            <person name="Malek J.A."/>
            <person name="McIntosh T.C."/>
            <person name="Meister S."/>
            <person name="Miller J."/>
            <person name="Mobarry C."/>
            <person name="Mongin E."/>
            <person name="Murphy S.D."/>
            <person name="O'Brochta D.A."/>
            <person name="Pfannkoch C."/>
            <person name="Qi R."/>
            <person name="Regier M.A."/>
            <person name="Remington K."/>
            <person name="Shao H."/>
            <person name="Sharakhova M.V."/>
            <person name="Sitter C.D."/>
            <person name="Shetty J."/>
            <person name="Smith T.J."/>
            <person name="Strong R."/>
            <person name="Sun J."/>
            <person name="Thomasova D."/>
            <person name="Ton L.Q."/>
            <person name="Topalis P."/>
            <person name="Tu Z."/>
            <person name="Unger M.F."/>
            <person name="Walenz B."/>
            <person name="Wang A."/>
            <person name="Wang J."/>
            <person name="Wang M."/>
            <person name="Wang X."/>
            <person name="Woodford K.J."/>
            <person name="Wortman J.R."/>
            <person name="Wu M."/>
            <person name="Yao A."/>
            <person name="Zdobnov E.M."/>
            <person name="Zhang H."/>
            <person name="Zhao Q."/>
            <person name="Zhao S."/>
            <person name="Zhu S.C."/>
            <person name="Zhimulev I."/>
            <person name="Coluzzi M."/>
            <person name="della Torre A."/>
            <person name="Roth C.W."/>
            <person name="Louis C."/>
            <person name="Kalush F."/>
            <person name="Mural R.J."/>
            <person name="Myers E.W."/>
            <person name="Adams M.D."/>
            <person name="Smith H.O."/>
            <person name="Broder S."/>
            <person name="Gardner M.J."/>
            <person name="Fraser C.M."/>
            <person name="Birney E."/>
            <person name="Bork P."/>
            <person name="Brey P.T."/>
            <person name="Venter J.C."/>
            <person name="Weissenbach J."/>
            <person name="Kafatos F.C."/>
            <person name="Collins F.H."/>
            <person name="Hoffman S.L."/>
        </authorList>
    </citation>
    <scope>NUCLEOTIDE SEQUENCE [LARGE SCALE GENOMIC DNA]</scope>
    <source>
        <strain evidence="4 5">PEST</strain>
    </source>
</reference>